<evidence type="ECO:0000313" key="9">
    <source>
        <dbReference type="Proteomes" id="UP001280156"/>
    </source>
</evidence>
<comment type="similarity">
    <text evidence="1">Belongs to the N(4)/N(6)-methyltransferase family.</text>
</comment>
<evidence type="ECO:0000259" key="6">
    <source>
        <dbReference type="Pfam" id="PF02384"/>
    </source>
</evidence>
<comment type="catalytic activity">
    <reaction evidence="5">
        <text>a 2'-deoxyadenosine in DNA + S-adenosyl-L-methionine = an N(6)-methyl-2'-deoxyadenosine in DNA + S-adenosyl-L-homocysteine + H(+)</text>
        <dbReference type="Rhea" id="RHEA:15197"/>
        <dbReference type="Rhea" id="RHEA-COMP:12418"/>
        <dbReference type="Rhea" id="RHEA-COMP:12419"/>
        <dbReference type="ChEBI" id="CHEBI:15378"/>
        <dbReference type="ChEBI" id="CHEBI:57856"/>
        <dbReference type="ChEBI" id="CHEBI:59789"/>
        <dbReference type="ChEBI" id="CHEBI:90615"/>
        <dbReference type="ChEBI" id="CHEBI:90616"/>
        <dbReference type="EC" id="2.1.1.72"/>
    </reaction>
</comment>
<dbReference type="InterPro" id="IPR041635">
    <property type="entry name" value="Type_ISP_LLaBIII_C"/>
</dbReference>
<evidence type="ECO:0000256" key="5">
    <source>
        <dbReference type="ARBA" id="ARBA00047942"/>
    </source>
</evidence>
<keyword evidence="4" id="KW-0808">Transferase</keyword>
<dbReference type="Proteomes" id="UP001280156">
    <property type="component" value="Unassembled WGS sequence"/>
</dbReference>
<dbReference type="SUPFAM" id="SSF53335">
    <property type="entry name" value="S-adenosyl-L-methionine-dependent methyltransferases"/>
    <property type="match status" value="1"/>
</dbReference>
<reference evidence="8 9" key="1">
    <citation type="submission" date="2023-08" db="EMBL/GenBank/DDBJ databases">
        <title>Implementing the SeqCode for naming new Mesorhizobium species isolated from Vachellia karroo root nodules.</title>
        <authorList>
            <person name="Van Lill M."/>
        </authorList>
    </citation>
    <scope>NUCLEOTIDE SEQUENCE [LARGE SCALE GENOMIC DNA]</scope>
    <source>
        <strain evidence="8 9">VK2B</strain>
    </source>
</reference>
<name>A0ABU4YLU6_9HYPH</name>
<gene>
    <name evidence="8" type="ORF">RFM52_22390</name>
</gene>
<dbReference type="PANTHER" id="PTHR33841:SF1">
    <property type="entry name" value="DNA METHYLTRANSFERASE A"/>
    <property type="match status" value="1"/>
</dbReference>
<evidence type="ECO:0000256" key="4">
    <source>
        <dbReference type="ARBA" id="ARBA00022679"/>
    </source>
</evidence>
<dbReference type="InterPro" id="IPR050953">
    <property type="entry name" value="N4_N6_ade-DNA_methylase"/>
</dbReference>
<dbReference type="Pfam" id="PF18135">
    <property type="entry name" value="Type_ISP_C"/>
    <property type="match status" value="1"/>
</dbReference>
<keyword evidence="9" id="KW-1185">Reference proteome</keyword>
<dbReference type="RefSeq" id="WP_320293518.1">
    <property type="nucleotide sequence ID" value="NZ_JAVIIU010000001.1"/>
</dbReference>
<feature type="domain" description="DNA methylase adenine-specific" evidence="6">
    <location>
        <begin position="328"/>
        <end position="512"/>
    </location>
</feature>
<dbReference type="EC" id="2.1.1.72" evidence="2"/>
<comment type="caution">
    <text evidence="8">The sequence shown here is derived from an EMBL/GenBank/DDBJ whole genome shotgun (WGS) entry which is preliminary data.</text>
</comment>
<dbReference type="InterPro" id="IPR029063">
    <property type="entry name" value="SAM-dependent_MTases_sf"/>
</dbReference>
<dbReference type="PRINTS" id="PR00507">
    <property type="entry name" value="N12N6MTFRASE"/>
</dbReference>
<organism evidence="8 9">
    <name type="scientific">Mesorhizobium humile</name>
    <dbReference type="NCBI Taxonomy" id="3072313"/>
    <lineage>
        <taxon>Bacteria</taxon>
        <taxon>Pseudomonadati</taxon>
        <taxon>Pseudomonadota</taxon>
        <taxon>Alphaproteobacteria</taxon>
        <taxon>Hyphomicrobiales</taxon>
        <taxon>Phyllobacteriaceae</taxon>
        <taxon>Mesorhizobium</taxon>
    </lineage>
</organism>
<evidence type="ECO:0000256" key="1">
    <source>
        <dbReference type="ARBA" id="ARBA00006594"/>
    </source>
</evidence>
<protein>
    <recommendedName>
        <fullName evidence="2">site-specific DNA-methyltransferase (adenine-specific)</fullName>
        <ecNumber evidence="2">2.1.1.72</ecNumber>
    </recommendedName>
</protein>
<keyword evidence="3" id="KW-0489">Methyltransferase</keyword>
<evidence type="ECO:0000313" key="8">
    <source>
        <dbReference type="EMBL" id="MDX8487932.1"/>
    </source>
</evidence>
<evidence type="ECO:0000259" key="7">
    <source>
        <dbReference type="Pfam" id="PF18135"/>
    </source>
</evidence>
<evidence type="ECO:0000256" key="2">
    <source>
        <dbReference type="ARBA" id="ARBA00011900"/>
    </source>
</evidence>
<dbReference type="Gene3D" id="3.40.50.150">
    <property type="entry name" value="Vaccinia Virus protein VP39"/>
    <property type="match status" value="1"/>
</dbReference>
<accession>A0ABU4YLU6</accession>
<dbReference type="InterPro" id="IPR003356">
    <property type="entry name" value="DNA_methylase_A-5"/>
</dbReference>
<dbReference type="Pfam" id="PF02384">
    <property type="entry name" value="N6_Mtase"/>
    <property type="match status" value="1"/>
</dbReference>
<dbReference type="EMBL" id="JAVIIV010000016">
    <property type="protein sequence ID" value="MDX8487932.1"/>
    <property type="molecule type" value="Genomic_DNA"/>
</dbReference>
<evidence type="ECO:0000256" key="3">
    <source>
        <dbReference type="ARBA" id="ARBA00022603"/>
    </source>
</evidence>
<feature type="domain" description="Type ISP restriction-modification enzyme LLaBIII C-terminal specificity" evidence="7">
    <location>
        <begin position="736"/>
        <end position="1083"/>
    </location>
</feature>
<sequence length="1137" mass="127846">MQELRVALEDYERQTRALAAQPGVTEESYYPWIRQLLSTALSHLKFPFEVRTGTSELRPDRGRDRPDFVLADGALIAAYGEAKTPSTSIQELAFSTDRNDQIGRYLARTGVVLVCNVGEIGLVLCRAGHSRGSDRVKPGDRELVRTACLWPAGRAGRETNDLVELLQTTLLDSVPIGEPATLARVLALQAKAAKAALPSDLRGLETLLEDYKDALGLSFDLDDEEGREFFRSTLIQTAFYGLFAAWALWQREQDGTSFGWDRINRYLRIPFLAGLFHEFRNPSRLRHLDLERHLDRATDTLNRVELEVFRQQMTFPSLSDGDVASAAMTYFYEPFLEAFDPALKKTMGVWYTPPEIVRYQVRRAHELLKQELGCPLGLADENVVLLDPCCGTGAYILEAARCIAEELRTTGEEGLVGLSLLKALTTRIFGFEVLTAPFAIAQLQLYVMLSDLRAPPPNDQRLGIFLTNALTGWNDRRQLHLNFPELQQEFEAAQSIKQDADIVVILGNPPYDRQAAVKMEEEAGLIDHYKGVTYIERRRRDGITELVQDRTTLLFRHWGVRKQLLNDLYVRFYRLAEREIAEERDFGLVSLITNSSWLTGRSHPIMRESLLCNFHEIWIDNLNGDKYRTGKVIPAGIAGAGTADQSVFTTENDPRGIQTGVAIATFLKRGAERTKPEETVVQYRDFWGKAASKRRQLLSPESAAQYRRLTPTRQNRWRLAPHAHAAGYEAWPSLEELFPIRMQGINPNRGITGSLIDVSKKTLTDRIAAYVKAESFVNASSACPGLAIPRARYAPEKVWNSLRKLGFDESRVKPYLLFPFDQRWIYYEDRLKLLNEPRETLGANVDCECFLIAVPEPRKVSEARPLFSRTLLDLHVHDRGSVAIPAVVRIDALTGGRLANMSPEIWASLREAWDKAGGLEAPDAHLCANELVHICLAIMNSPAYRMEHASALAADWARVPVPQNPALARQVGELGRLVAALMDCSTDASSVLREILGRDKVASIAAIRRSDGQPMSADDLRVTISYFGAAPGRFVPSDDVSGELWINNDVYLANVPMMAWRYELGGYQTIRKWLGYRHVTRLEGRPMTLEEQRWLRNMVLRLTALSALEAQMDELYSAASEDALIFGNEIPSIQAAE</sequence>
<proteinExistence type="inferred from homology"/>
<dbReference type="PANTHER" id="PTHR33841">
    <property type="entry name" value="DNA METHYLTRANSFERASE YEEA-RELATED"/>
    <property type="match status" value="1"/>
</dbReference>